<dbReference type="Pfam" id="PF01807">
    <property type="entry name" value="Zn_ribbon_DnaG"/>
    <property type="match status" value="1"/>
</dbReference>
<dbReference type="GO" id="GO:0003899">
    <property type="term" value="F:DNA-directed RNA polymerase activity"/>
    <property type="evidence" value="ECO:0007669"/>
    <property type="project" value="InterPro"/>
</dbReference>
<keyword evidence="10" id="KW-0460">Magnesium</keyword>
<evidence type="ECO:0000256" key="10">
    <source>
        <dbReference type="ARBA" id="ARBA00022842"/>
    </source>
</evidence>
<proteinExistence type="predicted"/>
<evidence type="ECO:0000256" key="5">
    <source>
        <dbReference type="ARBA" id="ARBA00022695"/>
    </source>
</evidence>
<evidence type="ECO:0000256" key="4">
    <source>
        <dbReference type="ARBA" id="ARBA00022679"/>
    </source>
</evidence>
<dbReference type="SMART" id="SM00400">
    <property type="entry name" value="ZnF_CHCC"/>
    <property type="match status" value="1"/>
</dbReference>
<comment type="caution">
    <text evidence="14">The sequence shown here is derived from an EMBL/GenBank/DDBJ whole genome shotgun (WGS) entry which is preliminary data.</text>
</comment>
<dbReference type="EMBL" id="JAHLFU010000156">
    <property type="protein sequence ID" value="MBU3853611.1"/>
    <property type="molecule type" value="Genomic_DNA"/>
</dbReference>
<dbReference type="InterPro" id="IPR027417">
    <property type="entry name" value="P-loop_NTPase"/>
</dbReference>
<dbReference type="AlphaFoldDB" id="A0A9E2P218"/>
<evidence type="ECO:0000256" key="1">
    <source>
        <dbReference type="ARBA" id="ARBA00001947"/>
    </source>
</evidence>
<dbReference type="FunFam" id="3.90.580.10:FF:000001">
    <property type="entry name" value="DNA primase"/>
    <property type="match status" value="1"/>
</dbReference>
<keyword evidence="2" id="KW-0240">DNA-directed RNA polymerase</keyword>
<evidence type="ECO:0000256" key="2">
    <source>
        <dbReference type="ARBA" id="ARBA00022478"/>
    </source>
</evidence>
<evidence type="ECO:0000256" key="11">
    <source>
        <dbReference type="ARBA" id="ARBA00023125"/>
    </source>
</evidence>
<protein>
    <submittedName>
        <fullName evidence="14">DNA primase</fullName>
    </submittedName>
</protein>
<evidence type="ECO:0000313" key="15">
    <source>
        <dbReference type="Proteomes" id="UP000823865"/>
    </source>
</evidence>
<dbReference type="SUPFAM" id="SSF57783">
    <property type="entry name" value="Zinc beta-ribbon"/>
    <property type="match status" value="1"/>
</dbReference>
<dbReference type="GO" id="GO:1990077">
    <property type="term" value="C:primosome complex"/>
    <property type="evidence" value="ECO:0007669"/>
    <property type="project" value="UniProtKB-KW"/>
</dbReference>
<keyword evidence="7" id="KW-0479">Metal-binding</keyword>
<dbReference type="InterPro" id="IPR050219">
    <property type="entry name" value="DnaG_primase"/>
</dbReference>
<keyword evidence="4" id="KW-0808">Transferase</keyword>
<dbReference type="PANTHER" id="PTHR30313:SF2">
    <property type="entry name" value="DNA PRIMASE"/>
    <property type="match status" value="1"/>
</dbReference>
<organism evidence="14 15">
    <name type="scientific">Candidatus Paraprevotella stercoravium</name>
    <dbReference type="NCBI Taxonomy" id="2838725"/>
    <lineage>
        <taxon>Bacteria</taxon>
        <taxon>Pseudomonadati</taxon>
        <taxon>Bacteroidota</taxon>
        <taxon>Bacteroidia</taxon>
        <taxon>Bacteroidales</taxon>
        <taxon>Prevotellaceae</taxon>
        <taxon>Paraprevotella</taxon>
    </lineage>
</organism>
<keyword evidence="11" id="KW-0238">DNA-binding</keyword>
<evidence type="ECO:0000256" key="12">
    <source>
        <dbReference type="ARBA" id="ARBA00023163"/>
    </source>
</evidence>
<evidence type="ECO:0000256" key="8">
    <source>
        <dbReference type="ARBA" id="ARBA00022771"/>
    </source>
</evidence>
<dbReference type="SUPFAM" id="SSF56731">
    <property type="entry name" value="DNA primase core"/>
    <property type="match status" value="1"/>
</dbReference>
<evidence type="ECO:0000259" key="13">
    <source>
        <dbReference type="SMART" id="SM00400"/>
    </source>
</evidence>
<dbReference type="GO" id="GO:0005737">
    <property type="term" value="C:cytoplasm"/>
    <property type="evidence" value="ECO:0007669"/>
    <property type="project" value="TreeGrafter"/>
</dbReference>
<evidence type="ECO:0000313" key="14">
    <source>
        <dbReference type="EMBL" id="MBU3853611.1"/>
    </source>
</evidence>
<dbReference type="Proteomes" id="UP000823865">
    <property type="component" value="Unassembled WGS sequence"/>
</dbReference>
<accession>A0A9E2P218</accession>
<evidence type="ECO:0000256" key="7">
    <source>
        <dbReference type="ARBA" id="ARBA00022723"/>
    </source>
</evidence>
<keyword evidence="6" id="KW-0235">DNA replication</keyword>
<dbReference type="GO" id="GO:0000428">
    <property type="term" value="C:DNA-directed RNA polymerase complex"/>
    <property type="evidence" value="ECO:0007669"/>
    <property type="project" value="UniProtKB-KW"/>
</dbReference>
<dbReference type="Pfam" id="PF08275">
    <property type="entry name" value="DNAG_N"/>
    <property type="match status" value="1"/>
</dbReference>
<dbReference type="InterPro" id="IPR013264">
    <property type="entry name" value="DNAG_N"/>
</dbReference>
<keyword evidence="12" id="KW-0804">Transcription</keyword>
<reference evidence="14" key="2">
    <citation type="submission" date="2021-04" db="EMBL/GenBank/DDBJ databases">
        <authorList>
            <person name="Gilroy R."/>
        </authorList>
    </citation>
    <scope>NUCLEOTIDE SEQUENCE</scope>
    <source>
        <strain evidence="14">G3-2149</strain>
    </source>
</reference>
<dbReference type="Gene3D" id="3.90.580.10">
    <property type="entry name" value="Zinc finger, CHC2-type domain"/>
    <property type="match status" value="1"/>
</dbReference>
<dbReference type="InterPro" id="IPR037068">
    <property type="entry name" value="DNA_primase_core_N_sf"/>
</dbReference>
<dbReference type="GO" id="GO:0006269">
    <property type="term" value="P:DNA replication, synthesis of primer"/>
    <property type="evidence" value="ECO:0007669"/>
    <property type="project" value="UniProtKB-KW"/>
</dbReference>
<evidence type="ECO:0000256" key="9">
    <source>
        <dbReference type="ARBA" id="ARBA00022833"/>
    </source>
</evidence>
<dbReference type="InterPro" id="IPR002694">
    <property type="entry name" value="Znf_CHC2"/>
</dbReference>
<reference evidence="14" key="1">
    <citation type="journal article" date="2021" name="PeerJ">
        <title>Extensive microbial diversity within the chicken gut microbiome revealed by metagenomics and culture.</title>
        <authorList>
            <person name="Gilroy R."/>
            <person name="Ravi A."/>
            <person name="Getino M."/>
            <person name="Pursley I."/>
            <person name="Horton D.L."/>
            <person name="Alikhan N.F."/>
            <person name="Baker D."/>
            <person name="Gharbi K."/>
            <person name="Hall N."/>
            <person name="Watson M."/>
            <person name="Adriaenssens E.M."/>
            <person name="Foster-Nyarko E."/>
            <person name="Jarju S."/>
            <person name="Secka A."/>
            <person name="Antonio M."/>
            <person name="Oren A."/>
            <person name="Chaudhuri R.R."/>
            <person name="La Ragione R."/>
            <person name="Hildebrand F."/>
            <person name="Pallen M.J."/>
        </authorList>
    </citation>
    <scope>NUCLEOTIDE SEQUENCE</scope>
    <source>
        <strain evidence="14">G3-2149</strain>
    </source>
</reference>
<dbReference type="GO" id="GO:0008270">
    <property type="term" value="F:zinc ion binding"/>
    <property type="evidence" value="ECO:0007669"/>
    <property type="project" value="UniProtKB-KW"/>
</dbReference>
<keyword evidence="8" id="KW-0863">Zinc-finger</keyword>
<dbReference type="InterPro" id="IPR036977">
    <property type="entry name" value="DNA_primase_Znf_CHC2"/>
</dbReference>
<name>A0A9E2P218_9BACT</name>
<keyword evidence="5" id="KW-0548">Nucleotidyltransferase</keyword>
<dbReference type="Gene3D" id="3.40.1360.10">
    <property type="match status" value="1"/>
</dbReference>
<dbReference type="InterPro" id="IPR006295">
    <property type="entry name" value="DNA_primase_DnaG"/>
</dbReference>
<keyword evidence="9" id="KW-0862">Zinc</keyword>
<dbReference type="NCBIfam" id="TIGR01391">
    <property type="entry name" value="dnaG"/>
    <property type="match status" value="1"/>
</dbReference>
<dbReference type="Gene3D" id="3.40.50.300">
    <property type="entry name" value="P-loop containing nucleotide triphosphate hydrolases"/>
    <property type="match status" value="1"/>
</dbReference>
<dbReference type="GO" id="GO:0003677">
    <property type="term" value="F:DNA binding"/>
    <property type="evidence" value="ECO:0007669"/>
    <property type="project" value="UniProtKB-KW"/>
</dbReference>
<keyword evidence="3" id="KW-0639">Primosome</keyword>
<dbReference type="Gene3D" id="3.90.980.10">
    <property type="entry name" value="DNA primase, catalytic core, N-terminal domain"/>
    <property type="match status" value="1"/>
</dbReference>
<sequence length="1067" mass="122329">MIDPRIIQEILDRADIVDVVSDSVDLKKRGSTYEACCPFHSEKTPSFKVSPSRGTWHCFGSCQEGGNAISFVMKDKNLTFVEAVKWLGHKCGVSVPDDYQPSEEQQMLYLKREAMQVINAKLGDYFVQNLKSEEGKDALAYAVSRWGQEFVEEKGIGFALNDYQAIPNYIHKTGLSVDLSLELGVLKKSEKGGYYGFYRNRLMIPIRDRYNQIVGFTARDLSGMDDTAKYLNSSNSDCYNKSETIFGLDVAIRQASKENIFYCVEGAPDVLRLQLIGHNNAIAPLGGNWTEKQLESIKRYASKLCFIPDSDPVKDGQKFGPGVSYVRKHGRLAVKMGYTVLVREIPLAEGGGKQDADSFFSDKGKWNLVDEEDFIIWYAKGSFANITTTEDKSEAIKDVAEMLAMLNDPIKEGMYLEQLNALYKGKNLWQNAINNARKRLYEGNRTEDKKLDIDLYALYGFYKEKHQYYSFTKDGDRFMWSNFEMQPMFHIKDSINPKRLYKIINYQGKTEIIEMKQEDLISLAKFQQKVEGQGNYIWMASAKELTKLKKYLYEQTETAEEITQLGYQPKGKFYAFGNGVFDTDWHPVDEYGIVRLGERGNYYLPASSKIYRDETKLFQFERRFVHLNYNSVGMGEYFQLLIDVFGDNAKVGICFLLATLFRDIITGYTKTFPILNLFGPKGSGKSELGHSLMAFFIIENVPPNIQNSTIAAMADLVAQCANALVHIDEFKNNIDIDKREFLKGLWDGAGRSRMNMDRDKKREITSVDCGVILSGQEMATADIALFSRFVYLTFNCCEYDDDAKRKFNEMKEVRKRGLTHLTLQILKHRARFETDFITNYNRCTNDILDKLKGEQIEDRILRNWLIPLAAFRTLEGAIDMPFGYQEIMNVCIEGIKRQNAECKSNNELAQFWNVVAYLQQNGEIFNEGDYRINMRRTLKTNIMKVPTEYPDPRKILFIRKNRIFQLYKKFGRMVGDSVLPEGSLLYYLENSKEYMGVLPSVRFKNIQKGLEVTHVEATATGAQAIKESSVDRALCFDYEKVSEVYGINLEIIRGNDPNVVDMAEENE</sequence>
<feature type="domain" description="Zinc finger CHC2-type" evidence="13">
    <location>
        <begin position="33"/>
        <end position="88"/>
    </location>
</feature>
<dbReference type="SUPFAM" id="SSF52540">
    <property type="entry name" value="P-loop containing nucleoside triphosphate hydrolases"/>
    <property type="match status" value="1"/>
</dbReference>
<comment type="cofactor">
    <cofactor evidence="1">
        <name>Zn(2+)</name>
        <dbReference type="ChEBI" id="CHEBI:29105"/>
    </cofactor>
</comment>
<evidence type="ECO:0000256" key="6">
    <source>
        <dbReference type="ARBA" id="ARBA00022705"/>
    </source>
</evidence>
<gene>
    <name evidence="14" type="primary">dnaG</name>
    <name evidence="14" type="ORF">H9789_07330</name>
</gene>
<evidence type="ECO:0000256" key="3">
    <source>
        <dbReference type="ARBA" id="ARBA00022515"/>
    </source>
</evidence>
<dbReference type="PANTHER" id="PTHR30313">
    <property type="entry name" value="DNA PRIMASE"/>
    <property type="match status" value="1"/>
</dbReference>